<evidence type="ECO:0000259" key="9">
    <source>
        <dbReference type="PROSITE" id="PS50879"/>
    </source>
</evidence>
<proteinExistence type="inferred from homology"/>
<dbReference type="InterPro" id="IPR036397">
    <property type="entry name" value="RNaseH_sf"/>
</dbReference>
<dbReference type="PANTHER" id="PTHR10642:SF26">
    <property type="entry name" value="RIBONUCLEASE H1"/>
    <property type="match status" value="1"/>
</dbReference>
<evidence type="ECO:0000313" key="11">
    <source>
        <dbReference type="Proteomes" id="UP000218334"/>
    </source>
</evidence>
<keyword evidence="6" id="KW-0255">Endonuclease</keyword>
<dbReference type="GO" id="GO:0043137">
    <property type="term" value="P:DNA replication, removal of RNA primer"/>
    <property type="evidence" value="ECO:0007669"/>
    <property type="project" value="TreeGrafter"/>
</dbReference>
<dbReference type="SUPFAM" id="SSF53098">
    <property type="entry name" value="Ribonuclease H-like"/>
    <property type="match status" value="1"/>
</dbReference>
<organism evidence="10 11">
    <name type="scientific">Armillaria solidipes</name>
    <dbReference type="NCBI Taxonomy" id="1076256"/>
    <lineage>
        <taxon>Eukaryota</taxon>
        <taxon>Fungi</taxon>
        <taxon>Dikarya</taxon>
        <taxon>Basidiomycota</taxon>
        <taxon>Agaricomycotina</taxon>
        <taxon>Agaricomycetes</taxon>
        <taxon>Agaricomycetidae</taxon>
        <taxon>Agaricales</taxon>
        <taxon>Marasmiineae</taxon>
        <taxon>Physalacriaceae</taxon>
        <taxon>Armillaria</taxon>
    </lineage>
</organism>
<evidence type="ECO:0000313" key="10">
    <source>
        <dbReference type="EMBL" id="PBK73879.1"/>
    </source>
</evidence>
<dbReference type="InterPro" id="IPR002156">
    <property type="entry name" value="RNaseH_domain"/>
</dbReference>
<dbReference type="GO" id="GO:0003676">
    <property type="term" value="F:nucleic acid binding"/>
    <property type="evidence" value="ECO:0007669"/>
    <property type="project" value="InterPro"/>
</dbReference>
<dbReference type="STRING" id="1076256.A0A2H3BSR9"/>
<dbReference type="Gene3D" id="3.30.420.10">
    <property type="entry name" value="Ribonuclease H-like superfamily/Ribonuclease H"/>
    <property type="match status" value="1"/>
</dbReference>
<dbReference type="PANTHER" id="PTHR10642">
    <property type="entry name" value="RIBONUCLEASE H1"/>
    <property type="match status" value="1"/>
</dbReference>
<feature type="domain" description="RNase H type-1" evidence="9">
    <location>
        <begin position="139"/>
        <end position="281"/>
    </location>
</feature>
<evidence type="ECO:0000256" key="1">
    <source>
        <dbReference type="ARBA" id="ARBA00000077"/>
    </source>
</evidence>
<dbReference type="GO" id="GO:0046872">
    <property type="term" value="F:metal ion binding"/>
    <property type="evidence" value="ECO:0007669"/>
    <property type="project" value="UniProtKB-KW"/>
</dbReference>
<name>A0A2H3BSR9_9AGAR</name>
<gene>
    <name evidence="10" type="ORF">ARMSODRAFT_1064293</name>
</gene>
<evidence type="ECO:0000256" key="2">
    <source>
        <dbReference type="ARBA" id="ARBA00005300"/>
    </source>
</evidence>
<sequence length="583" mass="65794">MEKHEVETAGEAADVTLRLGSATHKGRRNCACDPCRQDRLQRDCENPHECALTADKWLNQLEEKWDPRRLDQNDGLDLTQEDKANNDEARENNGTIRFDPSIDNKSTLAEGIRIFTSGWDTCPRPAIRPSISDNEDPRAIAISIAYTDGSAYDNGTMDARAGAGVWFGEDDERNIFLRLPGQNQTNNTAEIRAVLERVLAAIQDEAIMTISDSKYVIDGLCFHLRRWEDNGWLGISNSDIWKATVAALRQRSTPVYFQWVKGHNGDVGNEGADCLAGKGALLDESEALAADTEICHEFDVNGARLSSLTQSQAYKLLRIMKGVEARKSSQTIEGQIASTVKEINGVEPAPSRIWESIRHKDVSRPIRGFLWKAIQNTFKIGLFWERLGPQLSIRGECPHCKVTESMEHILVECSIEGQATLWGLARELWEGKGLEWIPQTYGLALGATLVQIRTRKGTVDRAATRLYRILMTETVHLIWKIRCQRRIQRGDDSPESWHTRDEVHNLWVAAMNRRLTIDRALVNKYRYGTKALKKSMVLSTWEGTLLDEGALPEDWIDQCGVLVGIVPSRKRPRGRHRVPHNLE</sequence>
<dbReference type="EMBL" id="KZ293420">
    <property type="protein sequence ID" value="PBK73879.1"/>
    <property type="molecule type" value="Genomic_DNA"/>
</dbReference>
<feature type="compositionally biased region" description="Basic and acidic residues" evidence="8">
    <location>
        <begin position="80"/>
        <end position="91"/>
    </location>
</feature>
<dbReference type="Pfam" id="PF00075">
    <property type="entry name" value="RNase_H"/>
    <property type="match status" value="1"/>
</dbReference>
<evidence type="ECO:0000256" key="5">
    <source>
        <dbReference type="ARBA" id="ARBA00022723"/>
    </source>
</evidence>
<feature type="region of interest" description="Disordered" evidence="8">
    <location>
        <begin position="70"/>
        <end position="102"/>
    </location>
</feature>
<dbReference type="InterPro" id="IPR050092">
    <property type="entry name" value="RNase_H"/>
</dbReference>
<dbReference type="AlphaFoldDB" id="A0A2H3BSR9"/>
<keyword evidence="4" id="KW-0540">Nuclease</keyword>
<evidence type="ECO:0000256" key="3">
    <source>
        <dbReference type="ARBA" id="ARBA00012180"/>
    </source>
</evidence>
<keyword evidence="5" id="KW-0479">Metal-binding</keyword>
<accession>A0A2H3BSR9</accession>
<reference evidence="11" key="1">
    <citation type="journal article" date="2017" name="Nat. Ecol. Evol.">
        <title>Genome expansion and lineage-specific genetic innovations in the forest pathogenic fungi Armillaria.</title>
        <authorList>
            <person name="Sipos G."/>
            <person name="Prasanna A.N."/>
            <person name="Walter M.C."/>
            <person name="O'Connor E."/>
            <person name="Balint B."/>
            <person name="Krizsan K."/>
            <person name="Kiss B."/>
            <person name="Hess J."/>
            <person name="Varga T."/>
            <person name="Slot J."/>
            <person name="Riley R."/>
            <person name="Boka B."/>
            <person name="Rigling D."/>
            <person name="Barry K."/>
            <person name="Lee J."/>
            <person name="Mihaltcheva S."/>
            <person name="LaButti K."/>
            <person name="Lipzen A."/>
            <person name="Waldron R."/>
            <person name="Moloney N.M."/>
            <person name="Sperisen C."/>
            <person name="Kredics L."/>
            <person name="Vagvoelgyi C."/>
            <person name="Patrignani A."/>
            <person name="Fitzpatrick D."/>
            <person name="Nagy I."/>
            <person name="Doyle S."/>
            <person name="Anderson J.B."/>
            <person name="Grigoriev I.V."/>
            <person name="Gueldener U."/>
            <person name="Muensterkoetter M."/>
            <person name="Nagy L.G."/>
        </authorList>
    </citation>
    <scope>NUCLEOTIDE SEQUENCE [LARGE SCALE GENOMIC DNA]</scope>
    <source>
        <strain evidence="11">28-4</strain>
    </source>
</reference>
<keyword evidence="7" id="KW-0378">Hydrolase</keyword>
<dbReference type="EC" id="3.1.26.4" evidence="3"/>
<keyword evidence="11" id="KW-1185">Reference proteome</keyword>
<evidence type="ECO:0000256" key="7">
    <source>
        <dbReference type="ARBA" id="ARBA00022801"/>
    </source>
</evidence>
<comment type="similarity">
    <text evidence="2">Belongs to the RNase H family.</text>
</comment>
<dbReference type="InterPro" id="IPR012337">
    <property type="entry name" value="RNaseH-like_sf"/>
</dbReference>
<protein>
    <recommendedName>
        <fullName evidence="3">ribonuclease H</fullName>
        <ecNumber evidence="3">3.1.26.4</ecNumber>
    </recommendedName>
</protein>
<dbReference type="PROSITE" id="PS50879">
    <property type="entry name" value="RNASE_H_1"/>
    <property type="match status" value="1"/>
</dbReference>
<evidence type="ECO:0000256" key="6">
    <source>
        <dbReference type="ARBA" id="ARBA00022759"/>
    </source>
</evidence>
<evidence type="ECO:0000256" key="4">
    <source>
        <dbReference type="ARBA" id="ARBA00022722"/>
    </source>
</evidence>
<dbReference type="CDD" id="cd09280">
    <property type="entry name" value="RNase_HI_eukaryote_like"/>
    <property type="match status" value="1"/>
</dbReference>
<evidence type="ECO:0000256" key="8">
    <source>
        <dbReference type="SAM" id="MobiDB-lite"/>
    </source>
</evidence>
<comment type="catalytic activity">
    <reaction evidence="1">
        <text>Endonucleolytic cleavage to 5'-phosphomonoester.</text>
        <dbReference type="EC" id="3.1.26.4"/>
    </reaction>
</comment>
<dbReference type="Proteomes" id="UP000218334">
    <property type="component" value="Unassembled WGS sequence"/>
</dbReference>
<dbReference type="GO" id="GO:0004523">
    <property type="term" value="F:RNA-DNA hybrid ribonuclease activity"/>
    <property type="evidence" value="ECO:0007669"/>
    <property type="project" value="UniProtKB-EC"/>
</dbReference>